<dbReference type="GO" id="GO:0000266">
    <property type="term" value="P:mitochondrial fission"/>
    <property type="evidence" value="ECO:0007669"/>
    <property type="project" value="TreeGrafter"/>
</dbReference>
<accession>A0A0L8GHF5</accession>
<dbReference type="PANTHER" id="PTHR14215">
    <property type="entry name" value="PROTEIN OF UNKNOWN FUNCTION DUF729"/>
    <property type="match status" value="1"/>
</dbReference>
<dbReference type="STRING" id="37653.A0A0L8GHF5"/>
<dbReference type="OrthoDB" id="2133332at2759"/>
<feature type="compositionally biased region" description="Pro residues" evidence="3">
    <location>
        <begin position="180"/>
        <end position="207"/>
    </location>
</feature>
<organism evidence="5">
    <name type="scientific">Octopus bimaculoides</name>
    <name type="common">California two-spotted octopus</name>
    <dbReference type="NCBI Taxonomy" id="37653"/>
    <lineage>
        <taxon>Eukaryota</taxon>
        <taxon>Metazoa</taxon>
        <taxon>Spiralia</taxon>
        <taxon>Lophotrochozoa</taxon>
        <taxon>Mollusca</taxon>
        <taxon>Cephalopoda</taxon>
        <taxon>Coleoidea</taxon>
        <taxon>Octopodiformes</taxon>
        <taxon>Octopoda</taxon>
        <taxon>Incirrata</taxon>
        <taxon>Octopodidae</taxon>
        <taxon>Octopus</taxon>
    </lineage>
</organism>
<feature type="region of interest" description="Disordered" evidence="3">
    <location>
        <begin position="158"/>
        <end position="221"/>
    </location>
</feature>
<proteinExistence type="inferred from homology"/>
<keyword evidence="2" id="KW-0175">Coiled coil</keyword>
<evidence type="ECO:0000313" key="5">
    <source>
        <dbReference type="EMBL" id="KOF76442.1"/>
    </source>
</evidence>
<dbReference type="Pfam" id="PF05308">
    <property type="entry name" value="Mito_fiss_reg"/>
    <property type="match status" value="1"/>
</dbReference>
<evidence type="ECO:0000256" key="3">
    <source>
        <dbReference type="SAM" id="MobiDB-lite"/>
    </source>
</evidence>
<dbReference type="InterPro" id="IPR007972">
    <property type="entry name" value="Mtfr1"/>
</dbReference>
<dbReference type="EMBL" id="KQ421780">
    <property type="protein sequence ID" value="KOF76442.1"/>
    <property type="molecule type" value="Genomic_DNA"/>
</dbReference>
<sequence>MFLAFGSFVFSWLYEVASQQNTFTSLVKRVFSSLSTSKKVKALKDHFHPKTVYRVLQENYGSDSDSGLSESSEIAWIEEDLGNNCIAVRTQMKNRRNLHFNQSVSTSINLAEPLSTSTPHNPFEESVNSLQKINEMQSEIEKLKEQIAMMCNTAAFKSEGTSSNHSTVSPTSQTHLPRTLVPPPPPPPIPPVLRAAPPPPPPPPPPSALKTSDSSSKPNKEFMSLGDMLKQRMASEGGLIGGLKSTSTTGADKPPSMADVLKNLNSVKLKPVERSPGGTPLKRSPLPCTTTDHQSIIANALKIKFSKINQHSPDHSQKRRSLNSPHWSSPSPPRVFGRHLLKKTGKPLN</sequence>
<feature type="signal peptide" evidence="4">
    <location>
        <begin position="1"/>
        <end position="18"/>
    </location>
</feature>
<dbReference type="GO" id="GO:0005739">
    <property type="term" value="C:mitochondrion"/>
    <property type="evidence" value="ECO:0007669"/>
    <property type="project" value="TreeGrafter"/>
</dbReference>
<comment type="similarity">
    <text evidence="1">Belongs to the MTFR1 family.</text>
</comment>
<protein>
    <recommendedName>
        <fullName evidence="6">WH2 domain-containing protein</fullName>
    </recommendedName>
</protein>
<dbReference type="GO" id="GO:0009060">
    <property type="term" value="P:aerobic respiration"/>
    <property type="evidence" value="ECO:0007669"/>
    <property type="project" value="TreeGrafter"/>
</dbReference>
<feature type="coiled-coil region" evidence="2">
    <location>
        <begin position="126"/>
        <end position="153"/>
    </location>
</feature>
<feature type="compositionally biased region" description="Basic residues" evidence="3">
    <location>
        <begin position="336"/>
        <end position="349"/>
    </location>
</feature>
<gene>
    <name evidence="5" type="ORF">OCBIM_22033329mg</name>
</gene>
<reference evidence="5" key="1">
    <citation type="submission" date="2015-07" db="EMBL/GenBank/DDBJ databases">
        <title>MeaNS - Measles Nucleotide Surveillance Program.</title>
        <authorList>
            <person name="Tran T."/>
            <person name="Druce J."/>
        </authorList>
    </citation>
    <scope>NUCLEOTIDE SEQUENCE</scope>
    <source>
        <strain evidence="5">UCB-OBI-ISO-001</strain>
        <tissue evidence="5">Gonad</tissue>
    </source>
</reference>
<evidence type="ECO:0000256" key="1">
    <source>
        <dbReference type="ARBA" id="ARBA00005807"/>
    </source>
</evidence>
<name>A0A0L8GHF5_OCTBM</name>
<feature type="region of interest" description="Disordered" evidence="3">
    <location>
        <begin position="239"/>
        <end position="258"/>
    </location>
</feature>
<evidence type="ECO:0008006" key="6">
    <source>
        <dbReference type="Google" id="ProtNLM"/>
    </source>
</evidence>
<keyword evidence="4" id="KW-0732">Signal</keyword>
<dbReference type="OMA" id="WIDISSP"/>
<feature type="compositionally biased region" description="Polar residues" evidence="3">
    <location>
        <begin position="159"/>
        <end position="176"/>
    </location>
</feature>
<feature type="region of interest" description="Disordered" evidence="3">
    <location>
        <begin position="307"/>
        <end position="349"/>
    </location>
</feature>
<dbReference type="PANTHER" id="PTHR14215:SF0">
    <property type="entry name" value="WH2 DOMAIN-CONTAINING PROTEIN"/>
    <property type="match status" value="1"/>
</dbReference>
<feature type="chain" id="PRO_5005582990" description="WH2 domain-containing protein" evidence="4">
    <location>
        <begin position="19"/>
        <end position="349"/>
    </location>
</feature>
<evidence type="ECO:0000256" key="4">
    <source>
        <dbReference type="SAM" id="SignalP"/>
    </source>
</evidence>
<dbReference type="AlphaFoldDB" id="A0A0L8GHF5"/>
<evidence type="ECO:0000256" key="2">
    <source>
        <dbReference type="SAM" id="Coils"/>
    </source>
</evidence>